<evidence type="ECO:0008006" key="3">
    <source>
        <dbReference type="Google" id="ProtNLM"/>
    </source>
</evidence>
<comment type="caution">
    <text evidence="1">The sequence shown here is derived from an EMBL/GenBank/DDBJ whole genome shotgun (WGS) entry which is preliminary data.</text>
</comment>
<organism evidence="1 2">
    <name type="scientific">Belliella calami</name>
    <dbReference type="NCBI Taxonomy" id="2923436"/>
    <lineage>
        <taxon>Bacteria</taxon>
        <taxon>Pseudomonadati</taxon>
        <taxon>Bacteroidota</taxon>
        <taxon>Cytophagia</taxon>
        <taxon>Cytophagales</taxon>
        <taxon>Cyclobacteriaceae</taxon>
        <taxon>Belliella</taxon>
    </lineage>
</organism>
<dbReference type="EMBL" id="JAKZGS010000019">
    <property type="protein sequence ID" value="MCH7399718.1"/>
    <property type="molecule type" value="Genomic_DNA"/>
</dbReference>
<name>A0ABS9UT84_9BACT</name>
<evidence type="ECO:0000313" key="2">
    <source>
        <dbReference type="Proteomes" id="UP001165488"/>
    </source>
</evidence>
<reference evidence="1" key="1">
    <citation type="submission" date="2022-03" db="EMBL/GenBank/DDBJ databases">
        <title>De novo assembled genomes of Belliella spp. (Cyclobacteriaceae) strains.</title>
        <authorList>
            <person name="Szabo A."/>
            <person name="Korponai K."/>
            <person name="Felfoldi T."/>
        </authorList>
    </citation>
    <scope>NUCLEOTIDE SEQUENCE</scope>
    <source>
        <strain evidence="1">DSM 107340</strain>
    </source>
</reference>
<protein>
    <recommendedName>
        <fullName evidence="3">6-bladed beta-propeller protein</fullName>
    </recommendedName>
</protein>
<dbReference type="SUPFAM" id="SSF101898">
    <property type="entry name" value="NHL repeat"/>
    <property type="match status" value="1"/>
</dbReference>
<proteinExistence type="predicted"/>
<accession>A0ABS9UT84</accession>
<evidence type="ECO:0000313" key="1">
    <source>
        <dbReference type="EMBL" id="MCH7399718.1"/>
    </source>
</evidence>
<dbReference type="Proteomes" id="UP001165488">
    <property type="component" value="Unassembled WGS sequence"/>
</dbReference>
<gene>
    <name evidence="1" type="ORF">MM236_17105</name>
</gene>
<dbReference type="PROSITE" id="PS51257">
    <property type="entry name" value="PROKAR_LIPOPROTEIN"/>
    <property type="match status" value="1"/>
</dbReference>
<keyword evidence="2" id="KW-1185">Reference proteome</keyword>
<sequence>MKQLSLYLIVIIFFYSCSEHKETEQEISTSYSFEVIDSLDLKVLGNPLIIDVSPKADRFAFYDYANEEFIITDNTGEIISRFSKKGDTPDSYGFPIEFPSFVNENQLALVGMKGVFIYDLEGNMIKKLSHPESMGGAAFMTFSGKGIETVSLQGKRYLLSKSIRTRDTYPGEQRFYDNFRAIELIDIDEEKFIEIVPFEQGSQFLDGNGYFESDYTPALEATDEKLYIALGAEQRLNVYDLSSEGAKLDTIVMLNIPDFGKLPITSRAEFSKGSITVKGDTPAIRNIHIVDGKILIQYYGGIPEDKMKELEALWNSGNEEESERLYDQVESEVIQGILILDQNTFEVVGNLEFPKNFNKSGFASGGGFLWMEKAPNEEAEEDFLRIYKVKLVKK</sequence>
<dbReference type="RefSeq" id="WP_241276213.1">
    <property type="nucleotide sequence ID" value="NZ_JAKZGS010000019.1"/>
</dbReference>